<dbReference type="InterPro" id="IPR023897">
    <property type="entry name" value="SPL_firmicutes"/>
</dbReference>
<name>A0A1H0UKN6_9CLOT</name>
<dbReference type="SFLD" id="SFLDF00412">
    <property type="entry name" value="spore_photoproduct_lyase_2"/>
    <property type="match status" value="1"/>
</dbReference>
<dbReference type="SUPFAM" id="SSF102114">
    <property type="entry name" value="Radical SAM enzymes"/>
    <property type="match status" value="1"/>
</dbReference>
<evidence type="ECO:0000313" key="2">
    <source>
        <dbReference type="Proteomes" id="UP000198597"/>
    </source>
</evidence>
<sequence length="340" mass="39496">MFVPQRILFEKETLKYDVGKNIYNKFKDNENVEIINLTSNRVKQHIPGEEIYEYYREGKNTLVVGIKKGFKFQSCKPSAHYQLPLISGCVGNCQYCYLNTNLGDKPYIKVNANVEDILSQAQKYINERIPKITIFEGAATSDPVPVEPYTELLKKTIEFFANSEYGKFRFVTKYNDIDGLLNIKHNGKTEIRFTLNTDKVISDCEKRTASINNRIDASVKVAEAGYPLGYIIAPIFIYDGWKQDYMKLLIDLNKRLPKNLAYPITFEVISHRYTTRAKNVITQVFPNNTLPMNDSERTYKYGQFGYGKFVYTKENILEIKEFFEHSIKEVFPDSEIKYII</sequence>
<dbReference type="GO" id="GO:0003913">
    <property type="term" value="F:DNA photolyase activity"/>
    <property type="evidence" value="ECO:0007669"/>
    <property type="project" value="InterPro"/>
</dbReference>
<dbReference type="EMBL" id="FNJM01000011">
    <property type="protein sequence ID" value="SDP66625.1"/>
    <property type="molecule type" value="Genomic_DNA"/>
</dbReference>
<evidence type="ECO:0000313" key="1">
    <source>
        <dbReference type="EMBL" id="SDP66625.1"/>
    </source>
</evidence>
<dbReference type="PANTHER" id="PTHR37822">
    <property type="entry name" value="SPORE PHOTOPRODUCT LYASE-RELATED"/>
    <property type="match status" value="1"/>
</dbReference>
<dbReference type="GO" id="GO:1904047">
    <property type="term" value="F:S-adenosyl-L-methionine binding"/>
    <property type="evidence" value="ECO:0007669"/>
    <property type="project" value="InterPro"/>
</dbReference>
<dbReference type="InterPro" id="IPR034559">
    <property type="entry name" value="SPL_Clostridia"/>
</dbReference>
<organism evidence="1 2">
    <name type="scientific">Clostridium gasigenes</name>
    <dbReference type="NCBI Taxonomy" id="94869"/>
    <lineage>
        <taxon>Bacteria</taxon>
        <taxon>Bacillati</taxon>
        <taxon>Bacillota</taxon>
        <taxon>Clostridia</taxon>
        <taxon>Eubacteriales</taxon>
        <taxon>Clostridiaceae</taxon>
        <taxon>Clostridium</taxon>
    </lineage>
</organism>
<dbReference type="GO" id="GO:0042601">
    <property type="term" value="C:endospore-forming forespore"/>
    <property type="evidence" value="ECO:0007669"/>
    <property type="project" value="TreeGrafter"/>
</dbReference>
<gene>
    <name evidence="1" type="ORF">SAMN04488529_11147</name>
</gene>
<dbReference type="SFLD" id="SFLDG01079">
    <property type="entry name" value="spore_photoproduct_lyase_like"/>
    <property type="match status" value="1"/>
</dbReference>
<dbReference type="OrthoDB" id="9787095at2"/>
<dbReference type="GO" id="GO:0051539">
    <property type="term" value="F:4 iron, 4 sulfur cluster binding"/>
    <property type="evidence" value="ECO:0007669"/>
    <property type="project" value="TreeGrafter"/>
</dbReference>
<dbReference type="Proteomes" id="UP000198597">
    <property type="component" value="Unassembled WGS sequence"/>
</dbReference>
<dbReference type="STRING" id="94869.SAMN04488529_11147"/>
<keyword evidence="2" id="KW-1185">Reference proteome</keyword>
<dbReference type="PANTHER" id="PTHR37822:SF2">
    <property type="entry name" value="SPORE PHOTOPRODUCT LYASE"/>
    <property type="match status" value="1"/>
</dbReference>
<dbReference type="Pfam" id="PF20903">
    <property type="entry name" value="SPL"/>
    <property type="match status" value="1"/>
</dbReference>
<dbReference type="NCBIfam" id="TIGR04070">
    <property type="entry name" value="photo_TT_lyase"/>
    <property type="match status" value="1"/>
</dbReference>
<dbReference type="SFLD" id="SFLDS00029">
    <property type="entry name" value="Radical_SAM"/>
    <property type="match status" value="1"/>
</dbReference>
<dbReference type="RefSeq" id="WP_089971589.1">
    <property type="nucleotide sequence ID" value="NZ_FNJM01000011.1"/>
</dbReference>
<keyword evidence="1" id="KW-0456">Lyase</keyword>
<dbReference type="InterPro" id="IPR058240">
    <property type="entry name" value="rSAM_sf"/>
</dbReference>
<proteinExistence type="predicted"/>
<dbReference type="InterPro" id="IPR049539">
    <property type="entry name" value="SPL"/>
</dbReference>
<dbReference type="CDD" id="cd01335">
    <property type="entry name" value="Radical_SAM"/>
    <property type="match status" value="1"/>
</dbReference>
<dbReference type="Gene3D" id="3.40.50.12110">
    <property type="match status" value="1"/>
</dbReference>
<dbReference type="InterPro" id="IPR007197">
    <property type="entry name" value="rSAM"/>
</dbReference>
<reference evidence="1 2" key="1">
    <citation type="submission" date="2016-10" db="EMBL/GenBank/DDBJ databases">
        <authorList>
            <person name="de Groot N.N."/>
        </authorList>
    </citation>
    <scope>NUCLEOTIDE SEQUENCE [LARGE SCALE GENOMIC DNA]</scope>
    <source>
        <strain evidence="1 2">DSM 12272</strain>
    </source>
</reference>
<dbReference type="Gene3D" id="3.80.30.30">
    <property type="match status" value="1"/>
</dbReference>
<protein>
    <submittedName>
        <fullName evidence="1">Spore photoproduct lyase</fullName>
    </submittedName>
</protein>
<accession>A0A1H0UKN6</accession>
<dbReference type="AlphaFoldDB" id="A0A1H0UKN6"/>